<protein>
    <recommendedName>
        <fullName evidence="5">Palmitoyl-protein thioesterase ABHD10, mitochondrial</fullName>
        <ecNumber evidence="4">3.1.1.93</ecNumber>
        <ecNumber evidence="1">3.1.2.22</ecNumber>
    </recommendedName>
    <alternativeName>
        <fullName evidence="7">Acyl-protein thioesterase ABHD10</fullName>
    </alternativeName>
    <alternativeName>
        <fullName evidence="8">Alpha/beta hydrolase domain-containing protein 10</fullName>
    </alternativeName>
    <alternativeName>
        <fullName evidence="6">Mycophenolic acid acyl-glucuronide esterase, mitochondrial</fullName>
    </alternativeName>
</protein>
<dbReference type="GO" id="GO:0008474">
    <property type="term" value="F:palmitoyl-(protein) hydrolase activity"/>
    <property type="evidence" value="ECO:0007669"/>
    <property type="project" value="UniProtKB-EC"/>
</dbReference>
<reference evidence="13 14" key="1">
    <citation type="journal article" date="2011" name="BMC Genomics">
        <title>Genomic insights into an obligate epibiotic bacterial predator: Micavibrio aeruginosavorus ARL-13.</title>
        <authorList>
            <person name="Wang Z."/>
            <person name="Kadouri D."/>
            <person name="Wu M."/>
        </authorList>
    </citation>
    <scope>NUCLEOTIDE SEQUENCE [LARGE SCALE GENOMIC DNA]</scope>
    <source>
        <strain evidence="13 14">ARL-13</strain>
    </source>
</reference>
<dbReference type="AlphaFoldDB" id="G2KMP2"/>
<dbReference type="PANTHER" id="PTHR16138:SF7">
    <property type="entry name" value="PALMITOYL-PROTEIN THIOESTERASE ABHD10, MITOCHONDRIAL"/>
    <property type="match status" value="1"/>
</dbReference>
<evidence type="ECO:0000256" key="6">
    <source>
        <dbReference type="ARBA" id="ARBA00041520"/>
    </source>
</evidence>
<dbReference type="RefSeq" id="WP_014101652.1">
    <property type="nucleotide sequence ID" value="NC_016026.1"/>
</dbReference>
<gene>
    <name evidence="13" type="ordered locus">MICA_81</name>
</gene>
<dbReference type="STRING" id="856793.MICA_81"/>
<feature type="domain" description="AB hydrolase-1" evidence="12">
    <location>
        <begin position="55"/>
        <end position="237"/>
    </location>
</feature>
<comment type="catalytic activity">
    <reaction evidence="10">
        <text>S-hexadecanoyl-L-cysteinyl-[protein] + H2O = L-cysteinyl-[protein] + hexadecanoate + H(+)</text>
        <dbReference type="Rhea" id="RHEA:19233"/>
        <dbReference type="Rhea" id="RHEA-COMP:10131"/>
        <dbReference type="Rhea" id="RHEA-COMP:11032"/>
        <dbReference type="ChEBI" id="CHEBI:7896"/>
        <dbReference type="ChEBI" id="CHEBI:15377"/>
        <dbReference type="ChEBI" id="CHEBI:15378"/>
        <dbReference type="ChEBI" id="CHEBI:29950"/>
        <dbReference type="ChEBI" id="CHEBI:74151"/>
        <dbReference type="EC" id="3.1.2.22"/>
    </reaction>
    <physiologicalReaction direction="left-to-right" evidence="10">
        <dbReference type="Rhea" id="RHEA:19234"/>
    </physiologicalReaction>
</comment>
<dbReference type="InterPro" id="IPR029058">
    <property type="entry name" value="AB_hydrolase_fold"/>
</dbReference>
<evidence type="ECO:0000313" key="13">
    <source>
        <dbReference type="EMBL" id="AEP08429.1"/>
    </source>
</evidence>
<dbReference type="SUPFAM" id="SSF53474">
    <property type="entry name" value="alpha/beta-Hydrolases"/>
    <property type="match status" value="1"/>
</dbReference>
<dbReference type="EC" id="3.1.2.22" evidence="1"/>
<evidence type="ECO:0000256" key="5">
    <source>
        <dbReference type="ARBA" id="ARBA00039314"/>
    </source>
</evidence>
<comment type="function">
    <text evidence="9">Acts as an acyl-protein thioesterase that hydrolyzes fatty acids from acylated residues in proteins. Regulates the mitochondrial S-depalmitoylation of the nucleophilic active site residue of peroxiredoxin-5/PRDX5, a key antioxidant protein, therefore modulating mitochondrial antioxidant ability. Also catalyzes the deglucuronidation of mycophenolic acid acyl-glucuronide, an active metabolite of the immunosuppressant drug mycophenolate.</text>
</comment>
<dbReference type="GO" id="GO:0102390">
    <property type="term" value="F:mycophenolic acid acyl-glucuronide esterase activity"/>
    <property type="evidence" value="ECO:0007669"/>
    <property type="project" value="UniProtKB-EC"/>
</dbReference>
<evidence type="ECO:0000256" key="7">
    <source>
        <dbReference type="ARBA" id="ARBA00042645"/>
    </source>
</evidence>
<dbReference type="KEGG" id="mai:MICA_81"/>
<keyword evidence="14" id="KW-1185">Reference proteome</keyword>
<dbReference type="HOGENOM" id="CLU_066961_0_0_5"/>
<keyword evidence="2" id="KW-0378">Hydrolase</keyword>
<evidence type="ECO:0000256" key="2">
    <source>
        <dbReference type="ARBA" id="ARBA00022801"/>
    </source>
</evidence>
<dbReference type="InterPro" id="IPR052382">
    <property type="entry name" value="ABHD10_acyl-thioesterase"/>
</dbReference>
<organism evidence="13 14">
    <name type="scientific">Micavibrio aeruginosavorus (strain ARL-13)</name>
    <dbReference type="NCBI Taxonomy" id="856793"/>
    <lineage>
        <taxon>Bacteria</taxon>
        <taxon>Pseudomonadati</taxon>
        <taxon>Bdellovibrionota</taxon>
        <taxon>Bdellovibrionia</taxon>
        <taxon>Bdellovibrionales</taxon>
        <taxon>Pseudobdellovibrionaceae</taxon>
        <taxon>Micavibrio</taxon>
    </lineage>
</organism>
<dbReference type="Pfam" id="PF12697">
    <property type="entry name" value="Abhydrolase_6"/>
    <property type="match status" value="1"/>
</dbReference>
<evidence type="ECO:0000256" key="9">
    <source>
        <dbReference type="ARBA" id="ARBA00046047"/>
    </source>
</evidence>
<dbReference type="Proteomes" id="UP000009286">
    <property type="component" value="Chromosome"/>
</dbReference>
<evidence type="ECO:0000256" key="10">
    <source>
        <dbReference type="ARBA" id="ARBA00047409"/>
    </source>
</evidence>
<proteinExistence type="predicted"/>
<dbReference type="InterPro" id="IPR000073">
    <property type="entry name" value="AB_hydrolase_1"/>
</dbReference>
<evidence type="ECO:0000259" key="12">
    <source>
        <dbReference type="Pfam" id="PF12697"/>
    </source>
</evidence>
<name>G2KMP2_MICAA</name>
<comment type="catalytic activity">
    <reaction evidence="11">
        <text>mycophenolic acid O-acyl-beta-D-glucuronide + H2O = mycophenolate + D-glucuronate + H(+)</text>
        <dbReference type="Rhea" id="RHEA:34179"/>
        <dbReference type="ChEBI" id="CHEBI:15377"/>
        <dbReference type="ChEBI" id="CHEBI:15378"/>
        <dbReference type="ChEBI" id="CHEBI:58720"/>
        <dbReference type="ChEBI" id="CHEBI:62932"/>
        <dbReference type="ChEBI" id="CHEBI:66982"/>
        <dbReference type="EC" id="3.1.1.93"/>
    </reaction>
    <physiologicalReaction direction="left-to-right" evidence="11">
        <dbReference type="Rhea" id="RHEA:34180"/>
    </physiologicalReaction>
</comment>
<dbReference type="OrthoDB" id="9813296at2"/>
<dbReference type="EMBL" id="CP002382">
    <property type="protein sequence ID" value="AEP08429.1"/>
    <property type="molecule type" value="Genomic_DNA"/>
</dbReference>
<evidence type="ECO:0000256" key="3">
    <source>
        <dbReference type="ARBA" id="ARBA00022946"/>
    </source>
</evidence>
<evidence type="ECO:0000256" key="1">
    <source>
        <dbReference type="ARBA" id="ARBA00012423"/>
    </source>
</evidence>
<accession>G2KMP2</accession>
<dbReference type="PANTHER" id="PTHR16138">
    <property type="entry name" value="MYCOPHENOLIC ACID ACYL-GLUCURONIDE ESTERASE, MITOCHONDRIAL"/>
    <property type="match status" value="1"/>
</dbReference>
<dbReference type="EC" id="3.1.1.93" evidence="4"/>
<evidence type="ECO:0000256" key="4">
    <source>
        <dbReference type="ARBA" id="ARBA00039132"/>
    </source>
</evidence>
<evidence type="ECO:0000256" key="8">
    <source>
        <dbReference type="ARBA" id="ARBA00042704"/>
    </source>
</evidence>
<evidence type="ECO:0000256" key="11">
    <source>
        <dbReference type="ARBA" id="ARBA00047972"/>
    </source>
</evidence>
<evidence type="ECO:0000313" key="14">
    <source>
        <dbReference type="Proteomes" id="UP000009286"/>
    </source>
</evidence>
<keyword evidence="3" id="KW-0809">Transit peptide</keyword>
<sequence>MPDFLIRSQGPRLAYVRTAAQGPGTALPTVMFLGGFRSDMTGTKATDLEVRSSIRGQGFLRFDYSGHGASAGRFEEGTIESWRDDALAVLDRLTDGPVVLVGSSMGGWIALLLALARPDRVCGLIGLAAAPDFTRNMVEESFDDAMRLSLQTRGFADVPTDYSPEPYRITQTLIDSGNRVCLLDRDHDLSIPVRLIQGQRDADVPWETAERIAARLPHADVRVTLVPDGDHRLSRPQDLDLIDGCVRELSAAVARRAAV</sequence>
<dbReference type="eggNOG" id="COG1073">
    <property type="taxonomic scope" value="Bacteria"/>
</dbReference>
<dbReference type="Gene3D" id="3.40.50.1820">
    <property type="entry name" value="alpha/beta hydrolase"/>
    <property type="match status" value="1"/>
</dbReference>